<evidence type="ECO:0000256" key="1">
    <source>
        <dbReference type="SAM" id="SignalP"/>
    </source>
</evidence>
<keyword evidence="1" id="KW-0732">Signal</keyword>
<dbReference type="EMBL" id="BAABEZ010000004">
    <property type="protein sequence ID" value="GAA4450514.1"/>
    <property type="molecule type" value="Genomic_DNA"/>
</dbReference>
<dbReference type="Pfam" id="PF11138">
    <property type="entry name" value="DUF2911"/>
    <property type="match status" value="1"/>
</dbReference>
<dbReference type="Gene3D" id="1.25.40.1040">
    <property type="match status" value="1"/>
</dbReference>
<evidence type="ECO:0000313" key="3">
    <source>
        <dbReference type="Proteomes" id="UP001501410"/>
    </source>
</evidence>
<dbReference type="InterPro" id="IPR011990">
    <property type="entry name" value="TPR-like_helical_dom_sf"/>
</dbReference>
<reference evidence="3" key="1">
    <citation type="journal article" date="2019" name="Int. J. Syst. Evol. Microbiol.">
        <title>The Global Catalogue of Microorganisms (GCM) 10K type strain sequencing project: providing services to taxonomists for standard genome sequencing and annotation.</title>
        <authorList>
            <consortium name="The Broad Institute Genomics Platform"/>
            <consortium name="The Broad Institute Genome Sequencing Center for Infectious Disease"/>
            <person name="Wu L."/>
            <person name="Ma J."/>
        </authorList>
    </citation>
    <scope>NUCLEOTIDE SEQUENCE [LARGE SCALE GENOMIC DNA]</scope>
    <source>
        <strain evidence="3">JCM 31921</strain>
    </source>
</reference>
<gene>
    <name evidence="2" type="ORF">GCM10023092_06500</name>
</gene>
<dbReference type="Proteomes" id="UP001501410">
    <property type="component" value="Unassembled WGS sequence"/>
</dbReference>
<evidence type="ECO:0000313" key="2">
    <source>
        <dbReference type="EMBL" id="GAA4450514.1"/>
    </source>
</evidence>
<feature type="chain" id="PRO_5047324471" evidence="1">
    <location>
        <begin position="25"/>
        <end position="283"/>
    </location>
</feature>
<organism evidence="2 3">
    <name type="scientific">Rurimicrobium arvi</name>
    <dbReference type="NCBI Taxonomy" id="2049916"/>
    <lineage>
        <taxon>Bacteria</taxon>
        <taxon>Pseudomonadati</taxon>
        <taxon>Bacteroidota</taxon>
        <taxon>Chitinophagia</taxon>
        <taxon>Chitinophagales</taxon>
        <taxon>Chitinophagaceae</taxon>
        <taxon>Rurimicrobium</taxon>
    </lineage>
</organism>
<name>A0ABP8MKL2_9BACT</name>
<dbReference type="InterPro" id="IPR021314">
    <property type="entry name" value="DUF2911"/>
</dbReference>
<keyword evidence="3" id="KW-1185">Reference proteome</keyword>
<dbReference type="RefSeq" id="WP_344822648.1">
    <property type="nucleotide sequence ID" value="NZ_BAABEZ010000004.1"/>
</dbReference>
<protein>
    <submittedName>
        <fullName evidence="2">DUF2911 domain-containing protein</fullName>
    </submittedName>
</protein>
<dbReference type="SUPFAM" id="SSF48452">
    <property type="entry name" value="TPR-like"/>
    <property type="match status" value="1"/>
</dbReference>
<comment type="caution">
    <text evidence="2">The sequence shown here is derived from an EMBL/GenBank/DDBJ whole genome shotgun (WGS) entry which is preliminary data.</text>
</comment>
<sequence length="283" mass="31507">MKNTISRLLTVSCLALSIATSTQAQSLKIPAASPSQTVKQSFGLGDITIEYSRPLVRNRVIFGELVPYGKVWRTGANSATKLTFSEDVTFGGQPVKAGTYALYTIPGKSSWKVMLYSDLTLAGNVADYNKEKEVLRIEVAPKMTDHKVESFTINLDKVKATTATLELSWDDVRVPVKIATEIDGKVMKSIDAALAMDTRPYYQAATYYYDNNKDLDKASEWIGKAVEQNPKAFWVRMQQAKIQLKKGERKAALNTAEEVIRLATEAKNDDYVKMAKKFIAENK</sequence>
<proteinExistence type="predicted"/>
<feature type="signal peptide" evidence="1">
    <location>
        <begin position="1"/>
        <end position="24"/>
    </location>
</feature>
<accession>A0ABP8MKL2</accession>